<proteinExistence type="predicted"/>
<dbReference type="Proteomes" id="UP001166286">
    <property type="component" value="Unassembled WGS sequence"/>
</dbReference>
<feature type="compositionally biased region" description="Low complexity" evidence="1">
    <location>
        <begin position="54"/>
        <end position="68"/>
    </location>
</feature>
<name>A0AA39V6C7_9LECA</name>
<dbReference type="AlphaFoldDB" id="A0AA39V6C7"/>
<keyword evidence="3" id="KW-1185">Reference proteome</keyword>
<evidence type="ECO:0000256" key="1">
    <source>
        <dbReference type="SAM" id="MobiDB-lite"/>
    </source>
</evidence>
<evidence type="ECO:0000313" key="2">
    <source>
        <dbReference type="EMBL" id="KAK0513929.1"/>
    </source>
</evidence>
<reference evidence="2" key="1">
    <citation type="submission" date="2023-03" db="EMBL/GenBank/DDBJ databases">
        <title>Complete genome of Cladonia borealis.</title>
        <authorList>
            <person name="Park H."/>
        </authorList>
    </citation>
    <scope>NUCLEOTIDE SEQUENCE</scope>
    <source>
        <strain evidence="2">ANT050790</strain>
    </source>
</reference>
<feature type="compositionally biased region" description="Polar residues" evidence="1">
    <location>
        <begin position="38"/>
        <end position="53"/>
    </location>
</feature>
<dbReference type="EMBL" id="JAFEKC020000006">
    <property type="protein sequence ID" value="KAK0513929.1"/>
    <property type="molecule type" value="Genomic_DNA"/>
</dbReference>
<protein>
    <submittedName>
        <fullName evidence="2">Uncharacterized protein</fullName>
    </submittedName>
</protein>
<accession>A0AA39V6C7</accession>
<gene>
    <name evidence="2" type="ORF">JMJ35_003651</name>
</gene>
<organism evidence="2 3">
    <name type="scientific">Cladonia borealis</name>
    <dbReference type="NCBI Taxonomy" id="184061"/>
    <lineage>
        <taxon>Eukaryota</taxon>
        <taxon>Fungi</taxon>
        <taxon>Dikarya</taxon>
        <taxon>Ascomycota</taxon>
        <taxon>Pezizomycotina</taxon>
        <taxon>Lecanoromycetes</taxon>
        <taxon>OSLEUM clade</taxon>
        <taxon>Lecanoromycetidae</taxon>
        <taxon>Lecanorales</taxon>
        <taxon>Lecanorineae</taxon>
        <taxon>Cladoniaceae</taxon>
        <taxon>Cladonia</taxon>
    </lineage>
</organism>
<comment type="caution">
    <text evidence="2">The sequence shown here is derived from an EMBL/GenBank/DDBJ whole genome shotgun (WGS) entry which is preliminary data.</text>
</comment>
<evidence type="ECO:0000313" key="3">
    <source>
        <dbReference type="Proteomes" id="UP001166286"/>
    </source>
</evidence>
<sequence length="88" mass="9967">MPRKRIPKRRITFTTPITFFSAKEGKLQWVHDRWYPVTNDTSNPRRGQSQQNPSTASSSTDSLTLSSSVGDSKKLRSDPDGDFPQDPE</sequence>
<feature type="region of interest" description="Disordered" evidence="1">
    <location>
        <begin position="36"/>
        <end position="88"/>
    </location>
</feature>